<dbReference type="EMBL" id="CAUYUJ010019941">
    <property type="protein sequence ID" value="CAK0894730.1"/>
    <property type="molecule type" value="Genomic_DNA"/>
</dbReference>
<name>A0ABN9X9Z8_9DINO</name>
<evidence type="ECO:0000256" key="1">
    <source>
        <dbReference type="ARBA" id="ARBA00022737"/>
    </source>
</evidence>
<evidence type="ECO:0000256" key="2">
    <source>
        <dbReference type="PROSITE-ProRule" id="PRU00708"/>
    </source>
</evidence>
<evidence type="ECO:0000313" key="4">
    <source>
        <dbReference type="Proteomes" id="UP001189429"/>
    </source>
</evidence>
<dbReference type="Gene3D" id="1.25.40.10">
    <property type="entry name" value="Tetratricopeptide repeat domain"/>
    <property type="match status" value="2"/>
</dbReference>
<dbReference type="Pfam" id="PF13041">
    <property type="entry name" value="PPR_2"/>
    <property type="match status" value="1"/>
</dbReference>
<comment type="caution">
    <text evidence="3">The sequence shown here is derived from an EMBL/GenBank/DDBJ whole genome shotgun (WGS) entry which is preliminary data.</text>
</comment>
<keyword evidence="1" id="KW-0677">Repeat</keyword>
<sequence length="216" mass="23680">MWEVKVEPDVISYSAGISACEKGEQWQRALALLREMRKAQLEPNTVSYNAGISACEKGLQWQRALALLLEMRDAKLEPDAICLQRWGQRLREKPAAAEGCDAVQRDAGGEAGAYLSYNAGIGAGEKGEQWQRALALFSEMRHVHLEPDVTSYSAGIYACELGGAWLQALSFLGETRWRKFDPDFHAYGIVVSMCEQGGQWKQALSLLSAAGGVVAV</sequence>
<dbReference type="PANTHER" id="PTHR47447:SF17">
    <property type="entry name" value="OS12G0638900 PROTEIN"/>
    <property type="match status" value="1"/>
</dbReference>
<evidence type="ECO:0008006" key="5">
    <source>
        <dbReference type="Google" id="ProtNLM"/>
    </source>
</evidence>
<feature type="repeat" description="PPR" evidence="2">
    <location>
        <begin position="44"/>
        <end position="78"/>
    </location>
</feature>
<evidence type="ECO:0000313" key="3">
    <source>
        <dbReference type="EMBL" id="CAK0894730.1"/>
    </source>
</evidence>
<dbReference type="PROSITE" id="PS51257">
    <property type="entry name" value="PROKAR_LIPOPROTEIN"/>
    <property type="match status" value="1"/>
</dbReference>
<feature type="repeat" description="PPR" evidence="2">
    <location>
        <begin position="9"/>
        <end position="43"/>
    </location>
</feature>
<dbReference type="PANTHER" id="PTHR47447">
    <property type="entry name" value="OS03G0856100 PROTEIN"/>
    <property type="match status" value="1"/>
</dbReference>
<dbReference type="InterPro" id="IPR002885">
    <property type="entry name" value="PPR_rpt"/>
</dbReference>
<dbReference type="Proteomes" id="UP001189429">
    <property type="component" value="Unassembled WGS sequence"/>
</dbReference>
<organism evidence="3 4">
    <name type="scientific">Prorocentrum cordatum</name>
    <dbReference type="NCBI Taxonomy" id="2364126"/>
    <lineage>
        <taxon>Eukaryota</taxon>
        <taxon>Sar</taxon>
        <taxon>Alveolata</taxon>
        <taxon>Dinophyceae</taxon>
        <taxon>Prorocentrales</taxon>
        <taxon>Prorocentraceae</taxon>
        <taxon>Prorocentrum</taxon>
    </lineage>
</organism>
<reference evidence="3" key="1">
    <citation type="submission" date="2023-10" db="EMBL/GenBank/DDBJ databases">
        <authorList>
            <person name="Chen Y."/>
            <person name="Shah S."/>
            <person name="Dougan E. K."/>
            <person name="Thang M."/>
            <person name="Chan C."/>
        </authorList>
    </citation>
    <scope>NUCLEOTIDE SEQUENCE [LARGE SCALE GENOMIC DNA]</scope>
</reference>
<protein>
    <recommendedName>
        <fullName evidence="5">Pentatricopeptide repeat-containing protein, chloroplastic</fullName>
    </recommendedName>
</protein>
<keyword evidence="4" id="KW-1185">Reference proteome</keyword>
<gene>
    <name evidence="3" type="ORF">PCOR1329_LOCUS73692</name>
</gene>
<proteinExistence type="predicted"/>
<accession>A0ABN9X9Z8</accession>
<dbReference type="PROSITE" id="PS51375">
    <property type="entry name" value="PPR"/>
    <property type="match status" value="2"/>
</dbReference>
<dbReference type="InterPro" id="IPR011990">
    <property type="entry name" value="TPR-like_helical_dom_sf"/>
</dbReference>